<evidence type="ECO:0000313" key="2">
    <source>
        <dbReference type="WBParaSite" id="SVE_1803900.1"/>
    </source>
</evidence>
<proteinExistence type="predicted"/>
<dbReference type="Proteomes" id="UP000035680">
    <property type="component" value="Unassembled WGS sequence"/>
</dbReference>
<protein>
    <submittedName>
        <fullName evidence="2">Uncharacterized protein</fullName>
    </submittedName>
</protein>
<name>A0A0K0G007_STRVS</name>
<evidence type="ECO:0000313" key="1">
    <source>
        <dbReference type="Proteomes" id="UP000035680"/>
    </source>
</evidence>
<reference evidence="2" key="2">
    <citation type="submission" date="2015-08" db="UniProtKB">
        <authorList>
            <consortium name="WormBaseParasite"/>
        </authorList>
    </citation>
    <scope>IDENTIFICATION</scope>
</reference>
<sequence length="234" mass="27471">MNHLFGLGFFNLEDICGRNQFDLIFNKVCKFGVLRQNFYREFFDKIKFNNDLIEENYRNRYMVEFGNDVNMKFFVKDKDFTRINWFVLRNVASGRYLKLYDDSYPSENFPTFYFSAIPPNRTPNLDSHLIKILATNGLRISYKSNHLRENESSLVIKKIIVDILTRNPMLECENAPFDTRELLYIQVTNRLFELRLLNSGSICGVENSRERCYILNSIDCSRCGVVLVDSPGAL</sequence>
<dbReference type="AlphaFoldDB" id="A0A0K0G007"/>
<organism evidence="1 2">
    <name type="scientific">Strongyloides venezuelensis</name>
    <name type="common">Threadworm</name>
    <dbReference type="NCBI Taxonomy" id="75913"/>
    <lineage>
        <taxon>Eukaryota</taxon>
        <taxon>Metazoa</taxon>
        <taxon>Ecdysozoa</taxon>
        <taxon>Nematoda</taxon>
        <taxon>Chromadorea</taxon>
        <taxon>Rhabditida</taxon>
        <taxon>Tylenchina</taxon>
        <taxon>Panagrolaimomorpha</taxon>
        <taxon>Strongyloidoidea</taxon>
        <taxon>Strongyloididae</taxon>
        <taxon>Strongyloides</taxon>
    </lineage>
</organism>
<dbReference type="WBParaSite" id="SVE_1803900.1">
    <property type="protein sequence ID" value="SVE_1803900.1"/>
    <property type="gene ID" value="SVE_1803900"/>
</dbReference>
<accession>A0A0K0G007</accession>
<reference evidence="1" key="1">
    <citation type="submission" date="2014-07" db="EMBL/GenBank/DDBJ databases">
        <authorList>
            <person name="Martin A.A"/>
            <person name="De Silva N."/>
        </authorList>
    </citation>
    <scope>NUCLEOTIDE SEQUENCE</scope>
</reference>
<keyword evidence="1" id="KW-1185">Reference proteome</keyword>